<feature type="compositionally biased region" description="Polar residues" evidence="1">
    <location>
        <begin position="267"/>
        <end position="277"/>
    </location>
</feature>
<protein>
    <submittedName>
        <fullName evidence="2">Uncharacterized protein</fullName>
    </submittedName>
</protein>
<dbReference type="InterPro" id="IPR012292">
    <property type="entry name" value="Globin/Proto"/>
</dbReference>
<feature type="region of interest" description="Disordered" evidence="1">
    <location>
        <begin position="1"/>
        <end position="21"/>
    </location>
</feature>
<dbReference type="GO" id="GO:0019825">
    <property type="term" value="F:oxygen binding"/>
    <property type="evidence" value="ECO:0007669"/>
    <property type="project" value="InterPro"/>
</dbReference>
<accession>F1L259</accession>
<proteinExistence type="evidence at transcript level"/>
<feature type="compositionally biased region" description="Low complexity" evidence="1">
    <location>
        <begin position="173"/>
        <end position="185"/>
    </location>
</feature>
<dbReference type="AlphaFoldDB" id="F1L259"/>
<reference evidence="2" key="1">
    <citation type="journal article" date="2011" name="Genome Res.">
        <title>Deep small RNA sequencing from the nematode Ascaris reveals conservation, functional diversification, and novel developmental profiles.</title>
        <authorList>
            <person name="Wang J."/>
            <person name="Czech B."/>
            <person name="Crunk A."/>
            <person name="Wallace A."/>
            <person name="Mitreva M."/>
            <person name="Hannon G.J."/>
            <person name="Davis R.E."/>
        </authorList>
    </citation>
    <scope>NUCLEOTIDE SEQUENCE</scope>
</reference>
<feature type="compositionally biased region" description="Basic residues" evidence="1">
    <location>
        <begin position="1"/>
        <end position="12"/>
    </location>
</feature>
<name>F1L259_ASCSU</name>
<feature type="region of interest" description="Disordered" evidence="1">
    <location>
        <begin position="173"/>
        <end position="277"/>
    </location>
</feature>
<evidence type="ECO:0000313" key="2">
    <source>
        <dbReference type="EMBL" id="ADY44213.1"/>
    </source>
</evidence>
<feature type="compositionally biased region" description="Polar residues" evidence="1">
    <location>
        <begin position="55"/>
        <end position="65"/>
    </location>
</feature>
<organism evidence="2">
    <name type="scientific">Ascaris suum</name>
    <name type="common">Pig roundworm</name>
    <name type="synonym">Ascaris lumbricoides</name>
    <dbReference type="NCBI Taxonomy" id="6253"/>
    <lineage>
        <taxon>Eukaryota</taxon>
        <taxon>Metazoa</taxon>
        <taxon>Ecdysozoa</taxon>
        <taxon>Nematoda</taxon>
        <taxon>Chromadorea</taxon>
        <taxon>Rhabditida</taxon>
        <taxon>Spirurina</taxon>
        <taxon>Ascaridomorpha</taxon>
        <taxon>Ascaridoidea</taxon>
        <taxon>Ascarididae</taxon>
        <taxon>Ascaris</taxon>
    </lineage>
</organism>
<dbReference type="CDD" id="cd01040">
    <property type="entry name" value="Mb-like"/>
    <property type="match status" value="1"/>
</dbReference>
<dbReference type="GO" id="GO:0020037">
    <property type="term" value="F:heme binding"/>
    <property type="evidence" value="ECO:0007669"/>
    <property type="project" value="InterPro"/>
</dbReference>
<dbReference type="InterPro" id="IPR044399">
    <property type="entry name" value="Mb-like_M"/>
</dbReference>
<feature type="compositionally biased region" description="Polar residues" evidence="1">
    <location>
        <begin position="247"/>
        <end position="260"/>
    </location>
</feature>
<dbReference type="Gene3D" id="1.10.490.10">
    <property type="entry name" value="Globins"/>
    <property type="match status" value="1"/>
</dbReference>
<dbReference type="EMBL" id="JI169946">
    <property type="protein sequence ID" value="ADY44213.1"/>
    <property type="molecule type" value="mRNA"/>
</dbReference>
<evidence type="ECO:0000256" key="1">
    <source>
        <dbReference type="SAM" id="MobiDB-lite"/>
    </source>
</evidence>
<feature type="region of interest" description="Disordered" evidence="1">
    <location>
        <begin position="83"/>
        <end position="104"/>
    </location>
</feature>
<sequence>MERQLVKTRRQLPRTPSIDAPDIVSGVPNVTVEMGESSRIAMRKKSSRGDDNCRHSWTPTQSPTVNRAERRQLSITDDQCAPSSCCGQNSSTARSDKTNGTTPNSRTFLTVDQGFHAVNPIRSGSALQRRIQYLQCKQRSVGQRESHTTTDNCDYLFSASFDYGCASLATSAVAPPVSSPISTPIGQSPIRRLRPQRADSTTSDDSLPENGVDKRGRVRNASSSTSLHMIARKVNTTESQKLPRGMRSSSATASKNTTRNTSERTPTKGSTANKPPTISYSSQAIIVSCMENARSDIATRIIQRMAHKRDDFAQFCANLSAEQTADMVSSLKQLLTDVVKHISSAEKIREISIQFGIDQVPKRGWGFKADFFAVMANALATECVFLDGAAHQPTETIEAWAELVELMFSNVRDGYYQQIRYLRRNSHCFNSMFSCSSDRSTDGSDLYVNGGRHLDTVAPHHKSTGQLNQTSVEQPVAAPGVIIRF</sequence>
<feature type="region of interest" description="Disordered" evidence="1">
    <location>
        <begin position="42"/>
        <end position="68"/>
    </location>
</feature>